<reference evidence="4" key="2">
    <citation type="journal article" date="2013" name="PLoS Genet.">
        <title>Comparative genome structure, secondary metabolite, and effector coding capacity across Cochliobolus pathogens.</title>
        <authorList>
            <person name="Condon B.J."/>
            <person name="Leng Y."/>
            <person name="Wu D."/>
            <person name="Bushley K.E."/>
            <person name="Ohm R.A."/>
            <person name="Otillar R."/>
            <person name="Martin J."/>
            <person name="Schackwitz W."/>
            <person name="Grimwood J."/>
            <person name="MohdZainudin N."/>
            <person name="Xue C."/>
            <person name="Wang R."/>
            <person name="Manning V.A."/>
            <person name="Dhillon B."/>
            <person name="Tu Z.J."/>
            <person name="Steffenson B.J."/>
            <person name="Salamov A."/>
            <person name="Sun H."/>
            <person name="Lowry S."/>
            <person name="LaButti K."/>
            <person name="Han J."/>
            <person name="Copeland A."/>
            <person name="Lindquist E."/>
            <person name="Barry K."/>
            <person name="Schmutz J."/>
            <person name="Baker S.E."/>
            <person name="Ciuffetti L.M."/>
            <person name="Grigoriev I.V."/>
            <person name="Zhong S."/>
            <person name="Turgeon B.G."/>
        </authorList>
    </citation>
    <scope>NUCLEOTIDE SEQUENCE [LARGE SCALE GENOMIC DNA]</scope>
    <source>
        <strain evidence="4">C5 / ATCC 48332 / race O</strain>
    </source>
</reference>
<dbReference type="OMA" id="HMTADMT"/>
<reference evidence="3 4" key="1">
    <citation type="journal article" date="2012" name="PLoS Pathog.">
        <title>Diverse lifestyles and strategies of plant pathogenesis encoded in the genomes of eighteen Dothideomycetes fungi.</title>
        <authorList>
            <person name="Ohm R.A."/>
            <person name="Feau N."/>
            <person name="Henrissat B."/>
            <person name="Schoch C.L."/>
            <person name="Horwitz B.A."/>
            <person name="Barry K.W."/>
            <person name="Condon B.J."/>
            <person name="Copeland A.C."/>
            <person name="Dhillon B."/>
            <person name="Glaser F."/>
            <person name="Hesse C.N."/>
            <person name="Kosti I."/>
            <person name="LaButti K."/>
            <person name="Lindquist E.A."/>
            <person name="Lucas S."/>
            <person name="Salamov A.A."/>
            <person name="Bradshaw R.E."/>
            <person name="Ciuffetti L."/>
            <person name="Hamelin R.C."/>
            <person name="Kema G.H.J."/>
            <person name="Lawrence C."/>
            <person name="Scott J.A."/>
            <person name="Spatafora J.W."/>
            <person name="Turgeon B.G."/>
            <person name="de Wit P.J.G.M."/>
            <person name="Zhong S."/>
            <person name="Goodwin S.B."/>
            <person name="Grigoriev I.V."/>
        </authorList>
    </citation>
    <scope>NUCLEOTIDE SEQUENCE [LARGE SCALE GENOMIC DNA]</scope>
    <source>
        <strain evidence="4">C5 / ATCC 48332 / race O</strain>
    </source>
</reference>
<name>M2U0M3_COCH5</name>
<feature type="transmembrane region" description="Helical" evidence="1">
    <location>
        <begin position="85"/>
        <end position="106"/>
    </location>
</feature>
<proteinExistence type="predicted"/>
<evidence type="ECO:0000256" key="2">
    <source>
        <dbReference type="SAM" id="SignalP"/>
    </source>
</evidence>
<feature type="transmembrane region" description="Helical" evidence="1">
    <location>
        <begin position="158"/>
        <end position="179"/>
    </location>
</feature>
<dbReference type="eggNOG" id="ENOG502S69U">
    <property type="taxonomic scope" value="Eukaryota"/>
</dbReference>
<feature type="chain" id="PRO_5004026356" description="G-protein coupled receptors family 1 profile domain-containing protein" evidence="2">
    <location>
        <begin position="21"/>
        <end position="339"/>
    </location>
</feature>
<organism evidence="3 4">
    <name type="scientific">Cochliobolus heterostrophus (strain C5 / ATCC 48332 / race O)</name>
    <name type="common">Southern corn leaf blight fungus</name>
    <name type="synonym">Bipolaris maydis</name>
    <dbReference type="NCBI Taxonomy" id="701091"/>
    <lineage>
        <taxon>Eukaryota</taxon>
        <taxon>Fungi</taxon>
        <taxon>Dikarya</taxon>
        <taxon>Ascomycota</taxon>
        <taxon>Pezizomycotina</taxon>
        <taxon>Dothideomycetes</taxon>
        <taxon>Pleosporomycetidae</taxon>
        <taxon>Pleosporales</taxon>
        <taxon>Pleosporineae</taxon>
        <taxon>Pleosporaceae</taxon>
        <taxon>Bipolaris</taxon>
    </lineage>
</organism>
<dbReference type="AlphaFoldDB" id="M2U0M3"/>
<evidence type="ECO:0000256" key="1">
    <source>
        <dbReference type="SAM" id="Phobius"/>
    </source>
</evidence>
<dbReference type="OrthoDB" id="3210850at2759"/>
<dbReference type="Proteomes" id="UP000016936">
    <property type="component" value="Unassembled WGS sequence"/>
</dbReference>
<evidence type="ECO:0000313" key="4">
    <source>
        <dbReference type="Proteomes" id="UP000016936"/>
    </source>
</evidence>
<feature type="signal peptide" evidence="2">
    <location>
        <begin position="1"/>
        <end position="20"/>
    </location>
</feature>
<evidence type="ECO:0008006" key="5">
    <source>
        <dbReference type="Google" id="ProtNLM"/>
    </source>
</evidence>
<accession>M2U0M3</accession>
<keyword evidence="1" id="KW-1133">Transmembrane helix</keyword>
<keyword evidence="1" id="KW-0472">Membrane</keyword>
<sequence length="339" mass="37690">MRHLFAFNAIWALCMASATSQPIAPPHDGLDFVRQASFHYGDPVKLRISLVVISKLCLCLLAGLLGYRIRQFNQHLLKNMTLTHIYIFIDYISAMTFIIAAAIVHNGLGITTDAICKAAIRLCLLFYTAGKVSMYLFLVERVHVLRAPYRSRWSDYLWLFSTMGIFVSLGAIGAAGFIVPITSLSRDDGRCRIGLQPYAIIPLLICDIVINILLTLVFIYLLSPVIRRSRPSGASFASRLAGATGNLCRQAEQRTAVSLHPVNQRLVRRVEKLLFKTLVGCFLVVLPASGNLTALWIYQGKMPAFMCFTICIFDVTWAAVVLHWLTMASADKRKSGAAM</sequence>
<keyword evidence="2" id="KW-0732">Signal</keyword>
<keyword evidence="1" id="KW-0812">Transmembrane</keyword>
<protein>
    <recommendedName>
        <fullName evidence="5">G-protein coupled receptors family 1 profile domain-containing protein</fullName>
    </recommendedName>
</protein>
<dbReference type="EMBL" id="KB445575">
    <property type="protein sequence ID" value="EMD92104.1"/>
    <property type="molecule type" value="Genomic_DNA"/>
</dbReference>
<feature type="transmembrane region" description="Helical" evidence="1">
    <location>
        <begin position="118"/>
        <end position="138"/>
    </location>
</feature>
<feature type="transmembrane region" description="Helical" evidence="1">
    <location>
        <begin position="44"/>
        <end position="65"/>
    </location>
</feature>
<keyword evidence="4" id="KW-1185">Reference proteome</keyword>
<feature type="transmembrane region" description="Helical" evidence="1">
    <location>
        <begin position="199"/>
        <end position="222"/>
    </location>
</feature>
<dbReference type="HOGENOM" id="CLU_060593_0_0_1"/>
<evidence type="ECO:0000313" key="3">
    <source>
        <dbReference type="EMBL" id="EMD92104.1"/>
    </source>
</evidence>
<feature type="transmembrane region" description="Helical" evidence="1">
    <location>
        <begin position="303"/>
        <end position="325"/>
    </location>
</feature>
<gene>
    <name evidence="3" type="ORF">COCHEDRAFT_1224020</name>
</gene>
<dbReference type="PANTHER" id="PTHR38848:SF3">
    <property type="entry name" value="G-PROTEIN COUPLED RECEPTORS FAMILY 3 PROFILE DOMAIN-CONTAINING PROTEIN"/>
    <property type="match status" value="1"/>
</dbReference>
<feature type="transmembrane region" description="Helical" evidence="1">
    <location>
        <begin position="273"/>
        <end position="297"/>
    </location>
</feature>
<dbReference type="PANTHER" id="PTHR38848">
    <property type="entry name" value="G-PROTEIN COUPLED RECEPTORS FAMILY 3 PROFILE DOMAIN-CONTAINING PROTEIN"/>
    <property type="match status" value="1"/>
</dbReference>